<evidence type="ECO:0000259" key="8">
    <source>
        <dbReference type="Pfam" id="PF02687"/>
    </source>
</evidence>
<keyword evidence="4 7" id="KW-0812">Transmembrane</keyword>
<evidence type="ECO:0000256" key="4">
    <source>
        <dbReference type="ARBA" id="ARBA00022692"/>
    </source>
</evidence>
<evidence type="ECO:0000256" key="3">
    <source>
        <dbReference type="ARBA" id="ARBA00022475"/>
    </source>
</evidence>
<evidence type="ECO:0000313" key="9">
    <source>
        <dbReference type="EMBL" id="ACZ11730.1"/>
    </source>
</evidence>
<sequence length="369" mass="41340">MFPKNLSEYAIVLLLKDKADHLFSFLIFTFIVTLLSGVLFVSDAIQSDLKAATLFQPDIVVENTLAGRAYTLSEEDKEAIESLTGVTAVEGAVDGYYYFAQGRVWFHVMGDSSLSLGKMRVGSGVYTAIKAWHYEDSFNFFTPKGKISLNIEQIESKATNLLCNDVIYMHPANARAVLDLGMEHYSKLYVTVPNPNEVGELTLKIVETLPYVKATSKEEILANYQHLFYYKGGVFMILYLVCMVSFLILLKNQISLVYGEKKKEIAILRSIGYGIKDIIAIKFIQNSTVALSAFLSGVGIAYLYVFFFQAPLLRSIFLGSELEHSVEFTPIVDMNMLFLLFIFSVIPFLACVILPSWKIAIADMSEAVR</sequence>
<dbReference type="GO" id="GO:0044874">
    <property type="term" value="P:lipoprotein localization to outer membrane"/>
    <property type="evidence" value="ECO:0007669"/>
    <property type="project" value="TreeGrafter"/>
</dbReference>
<feature type="transmembrane region" description="Helical" evidence="7">
    <location>
        <begin position="228"/>
        <end position="250"/>
    </location>
</feature>
<name>D1B0B3_SULD5</name>
<feature type="transmembrane region" description="Helical" evidence="7">
    <location>
        <begin position="21"/>
        <end position="41"/>
    </location>
</feature>
<dbReference type="InterPro" id="IPR003838">
    <property type="entry name" value="ABC3_permease_C"/>
</dbReference>
<keyword evidence="6 7" id="KW-0472">Membrane</keyword>
<reference evidence="10" key="1">
    <citation type="submission" date="2009-11" db="EMBL/GenBank/DDBJ databases">
        <title>The complete genome of Sulfurospirillum deleyianum DSM 6946.</title>
        <authorList>
            <consortium name="US DOE Joint Genome Institute (JGI-PGF)"/>
            <person name="Lucas S."/>
            <person name="Copeland A."/>
            <person name="Lapidus A."/>
            <person name="Glavina del Rio T."/>
            <person name="Dalin E."/>
            <person name="Tice H."/>
            <person name="Bruce D."/>
            <person name="Goodwin L."/>
            <person name="Pitluck S."/>
            <person name="Kyrpides N."/>
            <person name="Mavromatis K."/>
            <person name="Ivanova N."/>
            <person name="Ovchinnikova G."/>
            <person name="Munk A.C."/>
            <person name="Lu M."/>
            <person name="Brettin T."/>
            <person name="Detter J.C."/>
            <person name="Han C."/>
            <person name="Tapia R."/>
            <person name="Larimer F."/>
            <person name="Land M."/>
            <person name="Hauser L."/>
            <person name="Markowitz V."/>
            <person name="Cheng J.F."/>
            <person name="Hugenholtz P."/>
            <person name="Woyke T."/>
            <person name="Wu D."/>
            <person name="Aumann P."/>
            <person name="Schneider S."/>
            <person name="Lang E."/>
            <person name="Spring S."/>
            <person name="Klenk H.P."/>
            <person name="Eisen J.A."/>
        </authorList>
    </citation>
    <scope>NUCLEOTIDE SEQUENCE [LARGE SCALE GENOMIC DNA]</scope>
    <source>
        <strain evidence="10">ATCC 51133 / DSM 6946 / 5175</strain>
    </source>
</reference>
<evidence type="ECO:0000313" key="10">
    <source>
        <dbReference type="Proteomes" id="UP000002222"/>
    </source>
</evidence>
<dbReference type="Pfam" id="PF02687">
    <property type="entry name" value="FtsX"/>
    <property type="match status" value="1"/>
</dbReference>
<dbReference type="Proteomes" id="UP000002222">
    <property type="component" value="Chromosome"/>
</dbReference>
<feature type="transmembrane region" description="Helical" evidence="7">
    <location>
        <begin position="337"/>
        <end position="357"/>
    </location>
</feature>
<organism evidence="9 10">
    <name type="scientific">Sulfurospirillum deleyianum (strain ATCC 51133 / DSM 6946 / 5175)</name>
    <dbReference type="NCBI Taxonomy" id="525898"/>
    <lineage>
        <taxon>Bacteria</taxon>
        <taxon>Pseudomonadati</taxon>
        <taxon>Campylobacterota</taxon>
        <taxon>Epsilonproteobacteria</taxon>
        <taxon>Campylobacterales</taxon>
        <taxon>Sulfurospirillaceae</taxon>
        <taxon>Sulfurospirillum</taxon>
    </lineage>
</organism>
<dbReference type="eggNOG" id="COG0577">
    <property type="taxonomic scope" value="Bacteria"/>
</dbReference>
<dbReference type="InterPro" id="IPR051447">
    <property type="entry name" value="Lipoprotein-release_system"/>
</dbReference>
<feature type="transmembrane region" description="Helical" evidence="7">
    <location>
        <begin position="289"/>
        <end position="317"/>
    </location>
</feature>
<gene>
    <name evidence="9" type="ordered locus">Sdel_0695</name>
</gene>
<evidence type="ECO:0000256" key="1">
    <source>
        <dbReference type="ARBA" id="ARBA00004651"/>
    </source>
</evidence>
<dbReference type="STRING" id="525898.Sdel_0695"/>
<comment type="similarity">
    <text evidence="2">Belongs to the ABC-4 integral membrane protein family. LolC/E subfamily.</text>
</comment>
<dbReference type="OrthoDB" id="8522929at2"/>
<evidence type="ECO:0000256" key="2">
    <source>
        <dbReference type="ARBA" id="ARBA00005236"/>
    </source>
</evidence>
<reference evidence="9 10" key="2">
    <citation type="journal article" date="2010" name="Stand. Genomic Sci.">
        <title>Complete genome sequence of Sulfurospirillum deleyianum type strain (5175).</title>
        <authorList>
            <person name="Sikorski J."/>
            <person name="Lapidus A."/>
            <person name="Copeland A."/>
            <person name="Glavina Del Rio T."/>
            <person name="Nolan M."/>
            <person name="Lucas S."/>
            <person name="Chen F."/>
            <person name="Tice H."/>
            <person name="Cheng J.F."/>
            <person name="Saunders E."/>
            <person name="Bruce D."/>
            <person name="Goodwin L."/>
            <person name="Pitluck S."/>
            <person name="Ovchinnikova G."/>
            <person name="Pati A."/>
            <person name="Ivanova N."/>
            <person name="Mavromatis K."/>
            <person name="Chen A."/>
            <person name="Palaniappan K."/>
            <person name="Chain P."/>
            <person name="Land M."/>
            <person name="Hauser L."/>
            <person name="Chang Y.J."/>
            <person name="Jeffries C.D."/>
            <person name="Brettin T."/>
            <person name="Detter J.C."/>
            <person name="Han C."/>
            <person name="Rohde M."/>
            <person name="Lang E."/>
            <person name="Spring S."/>
            <person name="Goker M."/>
            <person name="Bristow J."/>
            <person name="Eisen J.A."/>
            <person name="Markowitz V."/>
            <person name="Hugenholtz P."/>
            <person name="Kyrpides N.C."/>
            <person name="Klenk H.P."/>
        </authorList>
    </citation>
    <scope>NUCLEOTIDE SEQUENCE [LARGE SCALE GENOMIC DNA]</scope>
    <source>
        <strain evidence="10">ATCC 51133 / DSM 6946 / 5175</strain>
    </source>
</reference>
<proteinExistence type="inferred from homology"/>
<dbReference type="AlphaFoldDB" id="D1B0B3"/>
<protein>
    <recommendedName>
        <fullName evidence="8">ABC3 transporter permease C-terminal domain-containing protein</fullName>
    </recommendedName>
</protein>
<dbReference type="EMBL" id="CP001816">
    <property type="protein sequence ID" value="ACZ11730.1"/>
    <property type="molecule type" value="Genomic_DNA"/>
</dbReference>
<feature type="domain" description="ABC3 transporter permease C-terminal" evidence="8">
    <location>
        <begin position="237"/>
        <end position="360"/>
    </location>
</feature>
<dbReference type="RefSeq" id="WP_012856496.1">
    <property type="nucleotide sequence ID" value="NC_013512.1"/>
</dbReference>
<dbReference type="KEGG" id="sdl:Sdel_0695"/>
<keyword evidence="10" id="KW-1185">Reference proteome</keyword>
<keyword evidence="5 7" id="KW-1133">Transmembrane helix</keyword>
<keyword evidence="3" id="KW-1003">Cell membrane</keyword>
<dbReference type="PANTHER" id="PTHR30489">
    <property type="entry name" value="LIPOPROTEIN-RELEASING SYSTEM TRANSMEMBRANE PROTEIN LOLE"/>
    <property type="match status" value="1"/>
</dbReference>
<evidence type="ECO:0000256" key="5">
    <source>
        <dbReference type="ARBA" id="ARBA00022989"/>
    </source>
</evidence>
<accession>D1B0B3</accession>
<dbReference type="PANTHER" id="PTHR30489:SF0">
    <property type="entry name" value="LIPOPROTEIN-RELEASING SYSTEM TRANSMEMBRANE PROTEIN LOLE"/>
    <property type="match status" value="1"/>
</dbReference>
<evidence type="ECO:0000256" key="7">
    <source>
        <dbReference type="SAM" id="Phobius"/>
    </source>
</evidence>
<comment type="subcellular location">
    <subcellularLocation>
        <location evidence="1">Cell membrane</location>
        <topology evidence="1">Multi-pass membrane protein</topology>
    </subcellularLocation>
</comment>
<dbReference type="HOGENOM" id="CLU_701928_0_0_7"/>
<evidence type="ECO:0000256" key="6">
    <source>
        <dbReference type="ARBA" id="ARBA00023136"/>
    </source>
</evidence>
<dbReference type="GO" id="GO:0098797">
    <property type="term" value="C:plasma membrane protein complex"/>
    <property type="evidence" value="ECO:0007669"/>
    <property type="project" value="TreeGrafter"/>
</dbReference>